<dbReference type="STRING" id="1797689.A3F24_00595"/>
<proteinExistence type="predicted"/>
<accession>A0A1G1Z6G7</accession>
<protein>
    <submittedName>
        <fullName evidence="1">Uncharacterized protein</fullName>
    </submittedName>
</protein>
<evidence type="ECO:0000313" key="1">
    <source>
        <dbReference type="EMBL" id="OGY60222.1"/>
    </source>
</evidence>
<reference evidence="1 2" key="1">
    <citation type="journal article" date="2016" name="Nat. Commun.">
        <title>Thousands of microbial genomes shed light on interconnected biogeochemical processes in an aquifer system.</title>
        <authorList>
            <person name="Anantharaman K."/>
            <person name="Brown C.T."/>
            <person name="Hug L.A."/>
            <person name="Sharon I."/>
            <person name="Castelle C.J."/>
            <person name="Probst A.J."/>
            <person name="Thomas B.C."/>
            <person name="Singh A."/>
            <person name="Wilkins M.J."/>
            <person name="Karaoz U."/>
            <person name="Brodie E.L."/>
            <person name="Williams K.H."/>
            <person name="Hubbard S.S."/>
            <person name="Banfield J.F."/>
        </authorList>
    </citation>
    <scope>NUCLEOTIDE SEQUENCE [LARGE SCALE GENOMIC DNA]</scope>
</reference>
<name>A0A1G1Z6G7_9BACT</name>
<comment type="caution">
    <text evidence="1">The sequence shown here is derived from an EMBL/GenBank/DDBJ whole genome shotgun (WGS) entry which is preliminary data.</text>
</comment>
<dbReference type="AlphaFoldDB" id="A0A1G1Z6G7"/>
<gene>
    <name evidence="1" type="ORF">A3F24_00595</name>
</gene>
<dbReference type="Proteomes" id="UP000178515">
    <property type="component" value="Unassembled WGS sequence"/>
</dbReference>
<sequence length="179" mass="20080">MSLIGVIAFFTQDIVFLGDVFEERITGQQNITRTLHVIVPEIRSITQSAAGDYPVALATESALTFYSDIDKDGAIEKVRYFLENTTFKKGTLKPTGVPLEYNPANEIVKTEIENVIDDEIFLYYNNGYTGVEGPMPFPVKLIDIRIIGVKLTTNDPRTIEVGPVTFKTQAIIRNLRDNF</sequence>
<evidence type="ECO:0000313" key="2">
    <source>
        <dbReference type="Proteomes" id="UP000178515"/>
    </source>
</evidence>
<dbReference type="EMBL" id="MHIX01000002">
    <property type="protein sequence ID" value="OGY60222.1"/>
    <property type="molecule type" value="Genomic_DNA"/>
</dbReference>
<organism evidence="1 2">
    <name type="scientific">Candidatus Colwellbacteria bacterium RIFCSPHIGHO2_12_FULL_44_17</name>
    <dbReference type="NCBI Taxonomy" id="1797689"/>
    <lineage>
        <taxon>Bacteria</taxon>
        <taxon>Candidatus Colwelliibacteriota</taxon>
    </lineage>
</organism>